<reference evidence="2 3" key="1">
    <citation type="journal article" date="2019" name="Commun. Biol.">
        <title>The bagworm genome reveals a unique fibroin gene that provides high tensile strength.</title>
        <authorList>
            <person name="Kono N."/>
            <person name="Nakamura H."/>
            <person name="Ohtoshi R."/>
            <person name="Tomita M."/>
            <person name="Numata K."/>
            <person name="Arakawa K."/>
        </authorList>
    </citation>
    <scope>NUCLEOTIDE SEQUENCE [LARGE SCALE GENOMIC DNA]</scope>
</reference>
<gene>
    <name evidence="2" type="ORF">EVAR_86423_1</name>
</gene>
<evidence type="ECO:0000313" key="3">
    <source>
        <dbReference type="Proteomes" id="UP000299102"/>
    </source>
</evidence>
<comment type="caution">
    <text evidence="2">The sequence shown here is derived from an EMBL/GenBank/DDBJ whole genome shotgun (WGS) entry which is preliminary data.</text>
</comment>
<organism evidence="2 3">
    <name type="scientific">Eumeta variegata</name>
    <name type="common">Bagworm moth</name>
    <name type="synonym">Eumeta japonica</name>
    <dbReference type="NCBI Taxonomy" id="151549"/>
    <lineage>
        <taxon>Eukaryota</taxon>
        <taxon>Metazoa</taxon>
        <taxon>Ecdysozoa</taxon>
        <taxon>Arthropoda</taxon>
        <taxon>Hexapoda</taxon>
        <taxon>Insecta</taxon>
        <taxon>Pterygota</taxon>
        <taxon>Neoptera</taxon>
        <taxon>Endopterygota</taxon>
        <taxon>Lepidoptera</taxon>
        <taxon>Glossata</taxon>
        <taxon>Ditrysia</taxon>
        <taxon>Tineoidea</taxon>
        <taxon>Psychidae</taxon>
        <taxon>Oiketicinae</taxon>
        <taxon>Eumeta</taxon>
    </lineage>
</organism>
<dbReference type="AlphaFoldDB" id="A0A4C1ZCT5"/>
<evidence type="ECO:0000313" key="2">
    <source>
        <dbReference type="EMBL" id="GBP84427.1"/>
    </source>
</evidence>
<proteinExistence type="predicted"/>
<name>A0A4C1ZCT5_EUMVA</name>
<feature type="region of interest" description="Disordered" evidence="1">
    <location>
        <begin position="1"/>
        <end position="28"/>
    </location>
</feature>
<protein>
    <submittedName>
        <fullName evidence="2">Uncharacterized protein</fullName>
    </submittedName>
</protein>
<sequence length="127" mass="13636">MRDACLTSRECQRPPADPPSVLINPDGGGKAVGQRGEVLIALAPALVNSSRFALSQYGSSKFTPIKLCGVATDAAFGHMTGCGNIAGYEFQTPRRIFQPTLKLNHAKTTQRIGMRLQPFDPESFVDG</sequence>
<dbReference type="EMBL" id="BGZK01001678">
    <property type="protein sequence ID" value="GBP84427.1"/>
    <property type="molecule type" value="Genomic_DNA"/>
</dbReference>
<keyword evidence="3" id="KW-1185">Reference proteome</keyword>
<dbReference type="Proteomes" id="UP000299102">
    <property type="component" value="Unassembled WGS sequence"/>
</dbReference>
<evidence type="ECO:0000256" key="1">
    <source>
        <dbReference type="SAM" id="MobiDB-lite"/>
    </source>
</evidence>
<accession>A0A4C1ZCT5</accession>